<dbReference type="PANTHER" id="PTHR33975:SF2">
    <property type="entry name" value="MYELIN-ASSOCIATED OLIGODENDROCYTE BASIC PROTEIN"/>
    <property type="match status" value="1"/>
</dbReference>
<dbReference type="EMBL" id="JBGBPQ010000022">
    <property type="protein sequence ID" value="KAL1503175.1"/>
    <property type="molecule type" value="Genomic_DNA"/>
</dbReference>
<protein>
    <submittedName>
        <fullName evidence="3">Uncharacterized protein</fullName>
    </submittedName>
</protein>
<keyword evidence="2" id="KW-0732">Signal</keyword>
<dbReference type="AlphaFoldDB" id="A0AB34IML3"/>
<dbReference type="Proteomes" id="UP001515480">
    <property type="component" value="Unassembled WGS sequence"/>
</dbReference>
<evidence type="ECO:0000313" key="3">
    <source>
        <dbReference type="EMBL" id="KAL1503175.1"/>
    </source>
</evidence>
<dbReference type="InterPro" id="IPR010903">
    <property type="entry name" value="DUF1517"/>
</dbReference>
<feature type="transmembrane region" description="Helical" evidence="1">
    <location>
        <begin position="112"/>
        <end position="134"/>
    </location>
</feature>
<evidence type="ECO:0000256" key="1">
    <source>
        <dbReference type="SAM" id="Phobius"/>
    </source>
</evidence>
<sequence length="326" mass="34031">MARLLAALLLASPAAAAALRAPPLAPTRAHLARTRAPAPSMLDPCTITIRPPLGGISSLVAARSGGRVGGRVGGGGGGGRRYGGGGGYGGGATNVYVAPPMFSPFGFGFSPFGFGFGFGLPAPLLLFALGGLALTTFRSSRGIEAGDSAGCALCLQVACYCEDRQSSLAGKLQRIARTADANSYEGLQQLVSDTCLAMLRASKDWLAARTVSSTASMFANDVDATYNKFVVQERSKWEEEQDVLKRAAPGQPTYLVATVIVLLRQGSELPAIKGVSDLREAISQLAADVSVEDNLLAAEVLWTPEDSGDIMDRDDMFLNFPELVTI</sequence>
<name>A0AB34IML3_PRYPA</name>
<keyword evidence="1" id="KW-1133">Transmembrane helix</keyword>
<reference evidence="3 4" key="1">
    <citation type="journal article" date="2024" name="Science">
        <title>Giant polyketide synthase enzymes in the biosynthesis of giant marine polyether toxins.</title>
        <authorList>
            <person name="Fallon T.R."/>
            <person name="Shende V.V."/>
            <person name="Wierzbicki I.H."/>
            <person name="Pendleton A.L."/>
            <person name="Watervoot N.F."/>
            <person name="Auber R.P."/>
            <person name="Gonzalez D.J."/>
            <person name="Wisecaver J.H."/>
            <person name="Moore B.S."/>
        </authorList>
    </citation>
    <scope>NUCLEOTIDE SEQUENCE [LARGE SCALE GENOMIC DNA]</scope>
    <source>
        <strain evidence="3 4">12B1</strain>
    </source>
</reference>
<evidence type="ECO:0000256" key="2">
    <source>
        <dbReference type="SAM" id="SignalP"/>
    </source>
</evidence>
<dbReference type="InterPro" id="IPR053023">
    <property type="entry name" value="FLAP_modulator"/>
</dbReference>
<evidence type="ECO:0000313" key="4">
    <source>
        <dbReference type="Proteomes" id="UP001515480"/>
    </source>
</evidence>
<gene>
    <name evidence="3" type="ORF">AB1Y20_011234</name>
</gene>
<keyword evidence="1" id="KW-0472">Membrane</keyword>
<accession>A0AB34IML3</accession>
<dbReference type="PANTHER" id="PTHR33975">
    <property type="entry name" value="MYELIN-ASSOCIATED OLIGODENDROCYTE BASIC PROTEIN"/>
    <property type="match status" value="1"/>
</dbReference>
<proteinExistence type="predicted"/>
<feature type="signal peptide" evidence="2">
    <location>
        <begin position="1"/>
        <end position="16"/>
    </location>
</feature>
<keyword evidence="4" id="KW-1185">Reference proteome</keyword>
<dbReference type="Pfam" id="PF07466">
    <property type="entry name" value="DUF1517"/>
    <property type="match status" value="1"/>
</dbReference>
<organism evidence="3 4">
    <name type="scientific">Prymnesium parvum</name>
    <name type="common">Toxic golden alga</name>
    <dbReference type="NCBI Taxonomy" id="97485"/>
    <lineage>
        <taxon>Eukaryota</taxon>
        <taxon>Haptista</taxon>
        <taxon>Haptophyta</taxon>
        <taxon>Prymnesiophyceae</taxon>
        <taxon>Prymnesiales</taxon>
        <taxon>Prymnesiaceae</taxon>
        <taxon>Prymnesium</taxon>
    </lineage>
</organism>
<comment type="caution">
    <text evidence="3">The sequence shown here is derived from an EMBL/GenBank/DDBJ whole genome shotgun (WGS) entry which is preliminary data.</text>
</comment>
<keyword evidence="1" id="KW-0812">Transmembrane</keyword>
<feature type="chain" id="PRO_5044344094" evidence="2">
    <location>
        <begin position="17"/>
        <end position="326"/>
    </location>
</feature>